<protein>
    <submittedName>
        <fullName evidence="2">Uncharacterized protein</fullName>
    </submittedName>
</protein>
<dbReference type="EMBL" id="JAUZQC010000018">
    <property type="protein sequence ID" value="KAK5855467.1"/>
    <property type="molecule type" value="Genomic_DNA"/>
</dbReference>
<comment type="caution">
    <text evidence="2">The sequence shown here is derived from an EMBL/GenBank/DDBJ whole genome shotgun (WGS) entry which is preliminary data.</text>
</comment>
<feature type="region of interest" description="Disordered" evidence="1">
    <location>
        <begin position="250"/>
        <end position="301"/>
    </location>
</feature>
<reference evidence="2 3" key="1">
    <citation type="journal article" date="2023" name="Genes (Basel)">
        <title>Chromosome-Level Genome Assembly and Circadian Gene Repertoire of the Patagonia Blennie Eleginops maclovinus-The Closest Ancestral Proxy of Antarctic Cryonotothenioids.</title>
        <authorList>
            <person name="Cheng C.C."/>
            <person name="Rivera-Colon A.G."/>
            <person name="Minhas B.F."/>
            <person name="Wilson L."/>
            <person name="Rayamajhi N."/>
            <person name="Vargas-Chacoff L."/>
            <person name="Catchen J.M."/>
        </authorList>
    </citation>
    <scope>NUCLEOTIDE SEQUENCE [LARGE SCALE GENOMIC DNA]</scope>
    <source>
        <strain evidence="2">JMC-PN-2008</strain>
    </source>
</reference>
<organism evidence="2 3">
    <name type="scientific">Eleginops maclovinus</name>
    <name type="common">Patagonian blennie</name>
    <name type="synonym">Eleginus maclovinus</name>
    <dbReference type="NCBI Taxonomy" id="56733"/>
    <lineage>
        <taxon>Eukaryota</taxon>
        <taxon>Metazoa</taxon>
        <taxon>Chordata</taxon>
        <taxon>Craniata</taxon>
        <taxon>Vertebrata</taxon>
        <taxon>Euteleostomi</taxon>
        <taxon>Actinopterygii</taxon>
        <taxon>Neopterygii</taxon>
        <taxon>Teleostei</taxon>
        <taxon>Neoteleostei</taxon>
        <taxon>Acanthomorphata</taxon>
        <taxon>Eupercaria</taxon>
        <taxon>Perciformes</taxon>
        <taxon>Notothenioidei</taxon>
        <taxon>Eleginopidae</taxon>
        <taxon>Eleginops</taxon>
    </lineage>
</organism>
<feature type="compositionally biased region" description="Basic and acidic residues" evidence="1">
    <location>
        <begin position="47"/>
        <end position="80"/>
    </location>
</feature>
<evidence type="ECO:0000256" key="1">
    <source>
        <dbReference type="SAM" id="MobiDB-lite"/>
    </source>
</evidence>
<dbReference type="Proteomes" id="UP001346869">
    <property type="component" value="Unassembled WGS sequence"/>
</dbReference>
<sequence>MVPVEGRSAKVRTVDPPCQPCSHGVTESPSYTCHHCLKAKGSSIEPLRSEAHGEETCRYQDGTRKGVCEERPLASDEDNKNTLPPPASSEGDKPHPGGQQTQQKDSPRRSSASTMRAAFARRRLDASASTCHVSISTFSPLTVQCHTRLPQRDRPSAARQSLDEVGLTHIPPHPTRPRGAHNLLSHLPLHSQQPSRTPSPLIPIGGIHMIQPRSTLPLYSLVSRPTTGGPLTSWRLGDAAPKAGFPLLQRQETLEETPRDPEVLVGVHRDTRGGLQQPSSPGEEARHPDVDTERQAVLKKT</sequence>
<evidence type="ECO:0000313" key="2">
    <source>
        <dbReference type="EMBL" id="KAK5855467.1"/>
    </source>
</evidence>
<evidence type="ECO:0000313" key="3">
    <source>
        <dbReference type="Proteomes" id="UP001346869"/>
    </source>
</evidence>
<feature type="region of interest" description="Disordered" evidence="1">
    <location>
        <begin position="1"/>
        <end position="29"/>
    </location>
</feature>
<reference evidence="2 3" key="2">
    <citation type="journal article" date="2023" name="Mol. Biol. Evol.">
        <title>Genomics of Secondarily Temperate Adaptation in the Only Non-Antarctic Icefish.</title>
        <authorList>
            <person name="Rivera-Colon A.G."/>
            <person name="Rayamajhi N."/>
            <person name="Minhas B.F."/>
            <person name="Madrigal G."/>
            <person name="Bilyk K.T."/>
            <person name="Yoon V."/>
            <person name="Hune M."/>
            <person name="Gregory S."/>
            <person name="Cheng C.H.C."/>
            <person name="Catchen J.M."/>
        </authorList>
    </citation>
    <scope>NUCLEOTIDE SEQUENCE [LARGE SCALE GENOMIC DNA]</scope>
    <source>
        <strain evidence="2">JMC-PN-2008</strain>
    </source>
</reference>
<name>A0AAN7X5T1_ELEMC</name>
<keyword evidence="3" id="KW-1185">Reference proteome</keyword>
<feature type="compositionally biased region" description="Basic and acidic residues" evidence="1">
    <location>
        <begin position="252"/>
        <end position="272"/>
    </location>
</feature>
<proteinExistence type="predicted"/>
<feature type="compositionally biased region" description="Basic and acidic residues" evidence="1">
    <location>
        <begin position="283"/>
        <end position="301"/>
    </location>
</feature>
<feature type="region of interest" description="Disordered" evidence="1">
    <location>
        <begin position="44"/>
        <end position="116"/>
    </location>
</feature>
<feature type="compositionally biased region" description="Polar residues" evidence="1">
    <location>
        <begin position="98"/>
        <end position="114"/>
    </location>
</feature>
<dbReference type="AlphaFoldDB" id="A0AAN7X5T1"/>
<gene>
    <name evidence="2" type="ORF">PBY51_005568</name>
</gene>
<accession>A0AAN7X5T1</accession>